<evidence type="ECO:0000259" key="5">
    <source>
        <dbReference type="SMART" id="SM00062"/>
    </source>
</evidence>
<dbReference type="SMART" id="SM00062">
    <property type="entry name" value="PBPb"/>
    <property type="match status" value="1"/>
</dbReference>
<dbReference type="SMART" id="SM00079">
    <property type="entry name" value="PBPe"/>
    <property type="match status" value="1"/>
</dbReference>
<dbReference type="Proteomes" id="UP001326613">
    <property type="component" value="Chromosome"/>
</dbReference>
<keyword evidence="8" id="KW-1185">Reference proteome</keyword>
<feature type="domain" description="Ionotropic glutamate receptor C-terminal" evidence="6">
    <location>
        <begin position="28"/>
        <end position="245"/>
    </location>
</feature>
<dbReference type="InterPro" id="IPR001638">
    <property type="entry name" value="Solute-binding_3/MltF_N"/>
</dbReference>
<gene>
    <name evidence="7" type="ORF">Trichorick_01281</name>
</gene>
<dbReference type="PROSITE" id="PS51257">
    <property type="entry name" value="PROKAR_LIPOPROTEIN"/>
    <property type="match status" value="1"/>
</dbReference>
<evidence type="ECO:0000313" key="7">
    <source>
        <dbReference type="EMBL" id="WPY01370.1"/>
    </source>
</evidence>
<dbReference type="InterPro" id="IPR001320">
    <property type="entry name" value="Iontro_rcpt_C"/>
</dbReference>
<dbReference type="Pfam" id="PF00497">
    <property type="entry name" value="SBP_bac_3"/>
    <property type="match status" value="1"/>
</dbReference>
<comment type="similarity">
    <text evidence="2 4">Belongs to the bacterial solute-binding protein 3 family.</text>
</comment>
<accession>A0ABZ0UTJ9</accession>
<dbReference type="PROSITE" id="PS01039">
    <property type="entry name" value="SBP_BACTERIAL_3"/>
    <property type="match status" value="1"/>
</dbReference>
<evidence type="ECO:0000256" key="2">
    <source>
        <dbReference type="ARBA" id="ARBA00010333"/>
    </source>
</evidence>
<keyword evidence="3" id="KW-0732">Signal</keyword>
<proteinExistence type="inferred from homology"/>
<sequence>MRLFQLSIISLLALILFGCGNPKDDENTLIVGTSADNPPYEYMKSNQIVGLDIEVIEEIAKHLGKKVKIENLDFNGLLAALSSDRVDLVIAGLSVTPERQAMVDFSDPYTSGSIAVLYRANDNFKDVTNLGNKVVGAQLGTIWSQFAQSVSIKHNAKVITLATNIALVEELKSKAVDAVILEQQQAINFMENNSELASFVIKSLTSDFAIALPKHSPLKVNIDGAIKALKEDGTIDKIMVKWLKGEF</sequence>
<evidence type="ECO:0000256" key="4">
    <source>
        <dbReference type="RuleBase" id="RU003744"/>
    </source>
</evidence>
<dbReference type="CDD" id="cd13530">
    <property type="entry name" value="PBP2_peptides_like"/>
    <property type="match status" value="1"/>
</dbReference>
<name>A0ABZ0UTJ9_9RICK</name>
<evidence type="ECO:0000259" key="6">
    <source>
        <dbReference type="SMART" id="SM00079"/>
    </source>
</evidence>
<comment type="subcellular location">
    <subcellularLocation>
        <location evidence="1">Cell envelope</location>
    </subcellularLocation>
</comment>
<dbReference type="SUPFAM" id="SSF53850">
    <property type="entry name" value="Periplasmic binding protein-like II"/>
    <property type="match status" value="1"/>
</dbReference>
<evidence type="ECO:0000313" key="8">
    <source>
        <dbReference type="Proteomes" id="UP001326613"/>
    </source>
</evidence>
<feature type="domain" description="Solute-binding protein family 3/N-terminal" evidence="5">
    <location>
        <begin position="28"/>
        <end position="246"/>
    </location>
</feature>
<dbReference type="PANTHER" id="PTHR35936">
    <property type="entry name" value="MEMBRANE-BOUND LYTIC MUREIN TRANSGLYCOSYLASE F"/>
    <property type="match status" value="1"/>
</dbReference>
<dbReference type="InterPro" id="IPR018313">
    <property type="entry name" value="SBP_3_CS"/>
</dbReference>
<dbReference type="RefSeq" id="WP_323738147.1">
    <property type="nucleotide sequence ID" value="NZ_CP112932.1"/>
</dbReference>
<dbReference type="EMBL" id="CP112932">
    <property type="protein sequence ID" value="WPY01370.1"/>
    <property type="molecule type" value="Genomic_DNA"/>
</dbReference>
<organism evidence="7 8">
    <name type="scientific">Candidatus Trichorickettsia mobilis</name>
    <dbReference type="NCBI Taxonomy" id="1346319"/>
    <lineage>
        <taxon>Bacteria</taxon>
        <taxon>Pseudomonadati</taxon>
        <taxon>Pseudomonadota</taxon>
        <taxon>Alphaproteobacteria</taxon>
        <taxon>Rickettsiales</taxon>
        <taxon>Rickettsiaceae</taxon>
        <taxon>Rickettsieae</taxon>
        <taxon>Candidatus Trichorickettsia</taxon>
    </lineage>
</organism>
<reference evidence="7 8" key="1">
    <citation type="submission" date="2022-10" db="EMBL/GenBank/DDBJ databases">
        <title>Host association and intracellularity evolved multiple times independently in the Rickettsiales.</title>
        <authorList>
            <person name="Castelli M."/>
            <person name="Nardi T."/>
            <person name="Gammuto L."/>
            <person name="Bellinzona G."/>
            <person name="Sabaneyeva E."/>
            <person name="Potekhin A."/>
            <person name="Serra V."/>
            <person name="Petroni G."/>
            <person name="Sassera D."/>
        </authorList>
    </citation>
    <scope>NUCLEOTIDE SEQUENCE [LARGE SCALE GENOMIC DNA]</scope>
    <source>
        <strain evidence="7 8">Kr 154-4</strain>
    </source>
</reference>
<dbReference type="PANTHER" id="PTHR35936:SF17">
    <property type="entry name" value="ARGININE-BINDING EXTRACELLULAR PROTEIN ARTP"/>
    <property type="match status" value="1"/>
</dbReference>
<evidence type="ECO:0000256" key="3">
    <source>
        <dbReference type="ARBA" id="ARBA00022729"/>
    </source>
</evidence>
<dbReference type="Gene3D" id="3.40.190.10">
    <property type="entry name" value="Periplasmic binding protein-like II"/>
    <property type="match status" value="2"/>
</dbReference>
<evidence type="ECO:0000256" key="1">
    <source>
        <dbReference type="ARBA" id="ARBA00004196"/>
    </source>
</evidence>
<protein>
    <submittedName>
        <fullName evidence="7">Amino acid ABC transporter substrate-binding protein</fullName>
    </submittedName>
</protein>